<evidence type="ECO:0000313" key="4">
    <source>
        <dbReference type="Proteomes" id="UP000186914"/>
    </source>
</evidence>
<dbReference type="EMBL" id="FTNO01000001">
    <property type="protein sequence ID" value="SIQ75043.1"/>
    <property type="molecule type" value="Genomic_DNA"/>
</dbReference>
<sequence length="239" mass="27097">MAVTTVTSLFERALGEEWTQLHPEIRERYGLVTDDGRTAIGRGRMTRLSRGAIALPVLWLGTTQNFLFPEGGDDVSFEIRSDAFIDARGYEALTLRRRFETDPVRRFDDTMRWNPERNCITDFFGTDGRIVADIHLSVEDGGLAIRLGDQWIRVGDRYVPFPKPLTADATLQDWYDEYAGRFRVAATVTNPFAGHIFGYQGTFDNDWQKADENRLTNRRLGSIRLPNPSDSSDSPGASR</sequence>
<dbReference type="AlphaFoldDB" id="A0A1N6VAX5"/>
<evidence type="ECO:0000313" key="3">
    <source>
        <dbReference type="EMBL" id="SIQ75043.1"/>
    </source>
</evidence>
<proteinExistence type="predicted"/>
<dbReference type="InterPro" id="IPR025311">
    <property type="entry name" value="DUF4166"/>
</dbReference>
<feature type="region of interest" description="Disordered" evidence="1">
    <location>
        <begin position="218"/>
        <end position="239"/>
    </location>
</feature>
<evidence type="ECO:0000256" key="1">
    <source>
        <dbReference type="SAM" id="MobiDB-lite"/>
    </source>
</evidence>
<name>A0A1N6VAX5_9EURY</name>
<accession>A0A1N6VAX5</accession>
<keyword evidence="4" id="KW-1185">Reference proteome</keyword>
<evidence type="ECO:0000259" key="2">
    <source>
        <dbReference type="Pfam" id="PF13761"/>
    </source>
</evidence>
<dbReference type="Proteomes" id="UP000186914">
    <property type="component" value="Unassembled WGS sequence"/>
</dbReference>
<gene>
    <name evidence="3" type="ORF">SAMN05421858_0284</name>
</gene>
<dbReference type="Pfam" id="PF13761">
    <property type="entry name" value="DUF4166"/>
    <property type="match status" value="1"/>
</dbReference>
<feature type="compositionally biased region" description="Polar residues" evidence="1">
    <location>
        <begin position="228"/>
        <end position="239"/>
    </location>
</feature>
<feature type="domain" description="DUF4166" evidence="2">
    <location>
        <begin position="21"/>
        <end position="203"/>
    </location>
</feature>
<protein>
    <recommendedName>
        <fullName evidence="2">DUF4166 domain-containing protein</fullName>
    </recommendedName>
</protein>
<organism evidence="3 4">
    <name type="scientific">Haladaptatus litoreus</name>
    <dbReference type="NCBI Taxonomy" id="553468"/>
    <lineage>
        <taxon>Archaea</taxon>
        <taxon>Methanobacteriati</taxon>
        <taxon>Methanobacteriota</taxon>
        <taxon>Stenosarchaea group</taxon>
        <taxon>Halobacteria</taxon>
        <taxon>Halobacteriales</taxon>
        <taxon>Haladaptataceae</taxon>
        <taxon>Haladaptatus</taxon>
    </lineage>
</organism>
<reference evidence="4" key="1">
    <citation type="submission" date="2017-01" db="EMBL/GenBank/DDBJ databases">
        <authorList>
            <person name="Varghese N."/>
            <person name="Submissions S."/>
        </authorList>
    </citation>
    <scope>NUCLEOTIDE SEQUENCE [LARGE SCALE GENOMIC DNA]</scope>
    <source>
        <strain evidence="4">CGMCC 1.7737</strain>
    </source>
</reference>